<sequence length="533" mass="59097">MVNKKSIDMCNQHTNSIQAPLVSALLHYKSKKDISFHVPGHKNGAAYSWTAEIKEIFGPILEIDVTEIEGTDNLHQPEGAILEAQRYAARFFGADQTFFLVGGSTAGNQALILSACTNPGDIILVQRNVHKSVIHGLMLAQAKAVFLTPEIDQESGLATIPSITSIQRALERYPNSKGLLLTQPNYYGMVSSTLANIVELCHSHRIPVFVDEAHGAHFGLHGDFPNSALSAGVDGVVQSTHKMLSAMTMGSMLHIQGEYIDRMLLAQRLTMIQSSSPSYPIMASLDITRFMLEAHGESIFAEPLIAAQMLREGIGQLKRFRILSPNLKITEPQMAEERKVDERQEVKLDAQQAGAQNVYSAYDKQDPLKIVICDALGIWSGYELQNRLCEMGCIPEMCDERYVVFALGQGTTTRDADRLLAALEQLSMEETENKANDFFTWNNCLVEEEGFEPVQFSLSVMSDEKTEMIPLEQGVGRKSAEMIIPYPPGIPLLYPQELITEHILKRIMQLRELNATSLGACDPSLKMIKVCKL</sequence>
<comment type="caution">
    <text evidence="8">The sequence shown here is derived from an EMBL/GenBank/DDBJ whole genome shotgun (WGS) entry which is preliminary data.</text>
</comment>
<protein>
    <submittedName>
        <fullName evidence="8">Arginine/lysine/ornithine decarboxylase</fullName>
    </submittedName>
</protein>
<evidence type="ECO:0000259" key="7">
    <source>
        <dbReference type="Pfam" id="PF03711"/>
    </source>
</evidence>
<evidence type="ECO:0000313" key="8">
    <source>
        <dbReference type="EMBL" id="MBP1907332.1"/>
    </source>
</evidence>
<gene>
    <name evidence="8" type="ORF">J2Z32_004007</name>
</gene>
<dbReference type="Gene3D" id="3.40.640.10">
    <property type="entry name" value="Type I PLP-dependent aspartate aminotransferase-like (Major domain)"/>
    <property type="match status" value="1"/>
</dbReference>
<dbReference type="CDD" id="cd00615">
    <property type="entry name" value="Orn_deC_like"/>
    <property type="match status" value="1"/>
</dbReference>
<dbReference type="Pfam" id="PF03711">
    <property type="entry name" value="OKR_DC_1_C"/>
    <property type="match status" value="1"/>
</dbReference>
<dbReference type="SUPFAM" id="SSF53383">
    <property type="entry name" value="PLP-dependent transferases"/>
    <property type="match status" value="1"/>
</dbReference>
<evidence type="ECO:0000256" key="2">
    <source>
        <dbReference type="ARBA" id="ARBA00010671"/>
    </source>
</evidence>
<comment type="cofactor">
    <cofactor evidence="1">
        <name>pyridoxal 5'-phosphate</name>
        <dbReference type="ChEBI" id="CHEBI:597326"/>
    </cofactor>
</comment>
<evidence type="ECO:0000259" key="6">
    <source>
        <dbReference type="Pfam" id="PF01276"/>
    </source>
</evidence>
<dbReference type="InterPro" id="IPR052357">
    <property type="entry name" value="Orn_Lys_Arg_decarboxylase-I"/>
</dbReference>
<dbReference type="EMBL" id="JAGGKG010000025">
    <property type="protein sequence ID" value="MBP1907332.1"/>
    <property type="molecule type" value="Genomic_DNA"/>
</dbReference>
<keyword evidence="3" id="KW-0210">Decarboxylase</keyword>
<keyword evidence="5" id="KW-0456">Lyase</keyword>
<keyword evidence="4" id="KW-0663">Pyridoxal phosphate</keyword>
<evidence type="ECO:0000313" key="9">
    <source>
        <dbReference type="Proteomes" id="UP001519272"/>
    </source>
</evidence>
<keyword evidence="9" id="KW-1185">Reference proteome</keyword>
<proteinExistence type="inferred from homology"/>
<dbReference type="Proteomes" id="UP001519272">
    <property type="component" value="Unassembled WGS sequence"/>
</dbReference>
<dbReference type="InterPro" id="IPR036633">
    <property type="entry name" value="Prn/Lys/Arg_de-COase_C_sf"/>
</dbReference>
<dbReference type="Gene3D" id="3.90.105.10">
    <property type="entry name" value="Molybdopterin biosynthesis moea protein, domain 2"/>
    <property type="match status" value="1"/>
</dbReference>
<dbReference type="InterPro" id="IPR015421">
    <property type="entry name" value="PyrdxlP-dep_Trfase_major"/>
</dbReference>
<dbReference type="PANTHER" id="PTHR43277:SF3">
    <property type="entry name" value="DECARBOXYLASE, PUTATIVE-RELATED"/>
    <property type="match status" value="1"/>
</dbReference>
<evidence type="ECO:0000256" key="1">
    <source>
        <dbReference type="ARBA" id="ARBA00001933"/>
    </source>
</evidence>
<dbReference type="InterPro" id="IPR008286">
    <property type="entry name" value="Prn/Lys/Arg_de-COase_C"/>
</dbReference>
<dbReference type="Pfam" id="PF01276">
    <property type="entry name" value="OKR_DC_1"/>
    <property type="match status" value="1"/>
</dbReference>
<dbReference type="PANTHER" id="PTHR43277">
    <property type="entry name" value="ARGININE DECARBOXYLASE"/>
    <property type="match status" value="1"/>
</dbReference>
<dbReference type="RefSeq" id="WP_245251638.1">
    <property type="nucleotide sequence ID" value="NZ_JAGGKG010000025.1"/>
</dbReference>
<name>A0ABS4FXR1_9BACL</name>
<accession>A0ABS4FXR1</accession>
<feature type="domain" description="Orn/Lys/Arg decarboxylase C-terminal" evidence="7">
    <location>
        <begin position="461"/>
        <end position="506"/>
    </location>
</feature>
<evidence type="ECO:0000256" key="3">
    <source>
        <dbReference type="ARBA" id="ARBA00022793"/>
    </source>
</evidence>
<evidence type="ECO:0000256" key="5">
    <source>
        <dbReference type="ARBA" id="ARBA00023239"/>
    </source>
</evidence>
<reference evidence="8 9" key="1">
    <citation type="submission" date="2021-03" db="EMBL/GenBank/DDBJ databases">
        <title>Genomic Encyclopedia of Type Strains, Phase IV (KMG-IV): sequencing the most valuable type-strain genomes for metagenomic binning, comparative biology and taxonomic classification.</title>
        <authorList>
            <person name="Goeker M."/>
        </authorList>
    </citation>
    <scope>NUCLEOTIDE SEQUENCE [LARGE SCALE GENOMIC DNA]</scope>
    <source>
        <strain evidence="8 9">DSM 14349</strain>
    </source>
</reference>
<feature type="domain" description="Orn/Lys/Arg decarboxylases family 1 pyridoxal-P attachment site" evidence="6">
    <location>
        <begin position="20"/>
        <end position="413"/>
    </location>
</feature>
<organism evidence="8 9">
    <name type="scientific">Paenibacillus turicensis</name>
    <dbReference type="NCBI Taxonomy" id="160487"/>
    <lineage>
        <taxon>Bacteria</taxon>
        <taxon>Bacillati</taxon>
        <taxon>Bacillota</taxon>
        <taxon>Bacilli</taxon>
        <taxon>Bacillales</taxon>
        <taxon>Paenibacillaceae</taxon>
        <taxon>Paenibacillus</taxon>
    </lineage>
</organism>
<dbReference type="InterPro" id="IPR015424">
    <property type="entry name" value="PyrdxlP-dep_Trfase"/>
</dbReference>
<comment type="similarity">
    <text evidence="2">Belongs to the Orn/Lys/Arg decarboxylase class-I family.</text>
</comment>
<dbReference type="SUPFAM" id="SSF55904">
    <property type="entry name" value="Ornithine decarboxylase C-terminal domain"/>
    <property type="match status" value="1"/>
</dbReference>
<dbReference type="InterPro" id="IPR000310">
    <property type="entry name" value="Orn/Lys/Arg_deCO2ase_major_dom"/>
</dbReference>
<evidence type="ECO:0000256" key="4">
    <source>
        <dbReference type="ARBA" id="ARBA00022898"/>
    </source>
</evidence>